<dbReference type="AlphaFoldDB" id="A0A0C2WII6"/>
<sequence>MDDQRDPEWPVGVRERRDASQAIALSNTRAQTWLSFISFVTSLMSVKEMDRSLTLWIGSTSSVLTPNTNAVGHRETEVITVFLHFCKDFPKGVIEVNGHL</sequence>
<proteinExistence type="predicted"/>
<evidence type="ECO:0000313" key="2">
    <source>
        <dbReference type="Proteomes" id="UP000054097"/>
    </source>
</evidence>
<dbReference type="EMBL" id="KN824308">
    <property type="protein sequence ID" value="KIM26173.1"/>
    <property type="molecule type" value="Genomic_DNA"/>
</dbReference>
<dbReference type="Proteomes" id="UP000054097">
    <property type="component" value="Unassembled WGS sequence"/>
</dbReference>
<protein>
    <submittedName>
        <fullName evidence="1">Uncharacterized protein</fullName>
    </submittedName>
</protein>
<organism evidence="1 2">
    <name type="scientific">Serendipita vermifera MAFF 305830</name>
    <dbReference type="NCBI Taxonomy" id="933852"/>
    <lineage>
        <taxon>Eukaryota</taxon>
        <taxon>Fungi</taxon>
        <taxon>Dikarya</taxon>
        <taxon>Basidiomycota</taxon>
        <taxon>Agaricomycotina</taxon>
        <taxon>Agaricomycetes</taxon>
        <taxon>Sebacinales</taxon>
        <taxon>Serendipitaceae</taxon>
        <taxon>Serendipita</taxon>
    </lineage>
</organism>
<reference evidence="1 2" key="1">
    <citation type="submission" date="2014-04" db="EMBL/GenBank/DDBJ databases">
        <authorList>
            <consortium name="DOE Joint Genome Institute"/>
            <person name="Kuo A."/>
            <person name="Zuccaro A."/>
            <person name="Kohler A."/>
            <person name="Nagy L.G."/>
            <person name="Floudas D."/>
            <person name="Copeland A."/>
            <person name="Barry K.W."/>
            <person name="Cichocki N."/>
            <person name="Veneault-Fourrey C."/>
            <person name="LaButti K."/>
            <person name="Lindquist E.A."/>
            <person name="Lipzen A."/>
            <person name="Lundell T."/>
            <person name="Morin E."/>
            <person name="Murat C."/>
            <person name="Sun H."/>
            <person name="Tunlid A."/>
            <person name="Henrissat B."/>
            <person name="Grigoriev I.V."/>
            <person name="Hibbett D.S."/>
            <person name="Martin F."/>
            <person name="Nordberg H.P."/>
            <person name="Cantor M.N."/>
            <person name="Hua S.X."/>
        </authorList>
    </citation>
    <scope>NUCLEOTIDE SEQUENCE [LARGE SCALE GENOMIC DNA]</scope>
    <source>
        <strain evidence="1 2">MAFF 305830</strain>
    </source>
</reference>
<reference evidence="2" key="2">
    <citation type="submission" date="2015-01" db="EMBL/GenBank/DDBJ databases">
        <title>Evolutionary Origins and Diversification of the Mycorrhizal Mutualists.</title>
        <authorList>
            <consortium name="DOE Joint Genome Institute"/>
            <consortium name="Mycorrhizal Genomics Consortium"/>
            <person name="Kohler A."/>
            <person name="Kuo A."/>
            <person name="Nagy L.G."/>
            <person name="Floudas D."/>
            <person name="Copeland A."/>
            <person name="Barry K.W."/>
            <person name="Cichocki N."/>
            <person name="Veneault-Fourrey C."/>
            <person name="LaButti K."/>
            <person name="Lindquist E.A."/>
            <person name="Lipzen A."/>
            <person name="Lundell T."/>
            <person name="Morin E."/>
            <person name="Murat C."/>
            <person name="Riley R."/>
            <person name="Ohm R."/>
            <person name="Sun H."/>
            <person name="Tunlid A."/>
            <person name="Henrissat B."/>
            <person name="Grigoriev I.V."/>
            <person name="Hibbett D.S."/>
            <person name="Martin F."/>
        </authorList>
    </citation>
    <scope>NUCLEOTIDE SEQUENCE [LARGE SCALE GENOMIC DNA]</scope>
    <source>
        <strain evidence="2">MAFF 305830</strain>
    </source>
</reference>
<gene>
    <name evidence="1" type="ORF">M408DRAFT_10022</name>
</gene>
<keyword evidence="2" id="KW-1185">Reference proteome</keyword>
<name>A0A0C2WII6_SERVB</name>
<dbReference type="HOGENOM" id="CLU_2307792_0_0_1"/>
<accession>A0A0C2WII6</accession>
<evidence type="ECO:0000313" key="1">
    <source>
        <dbReference type="EMBL" id="KIM26173.1"/>
    </source>
</evidence>